<name>A0A2S5CMK5_9GAMM</name>
<evidence type="ECO:0000256" key="1">
    <source>
        <dbReference type="SAM" id="SignalP"/>
    </source>
</evidence>
<evidence type="ECO:0000313" key="3">
    <source>
        <dbReference type="Proteomes" id="UP000237423"/>
    </source>
</evidence>
<protein>
    <recommendedName>
        <fullName evidence="4">PBP domain-containing protein</fullName>
    </recommendedName>
</protein>
<dbReference type="EMBL" id="PGFZ01000004">
    <property type="protein sequence ID" value="POZ52050.1"/>
    <property type="molecule type" value="Genomic_DNA"/>
</dbReference>
<keyword evidence="1" id="KW-0732">Signal</keyword>
<reference evidence="2 3" key="1">
    <citation type="submission" date="2017-11" db="EMBL/GenBank/DDBJ databases">
        <title>Draft Genome Sequence of Methylobacter psychrotolerans Sph1T, an Obligate Methanotroph from Low-Temperature Environments.</title>
        <authorList>
            <person name="Oshkin I.Y."/>
            <person name="Miroshnikov K."/>
            <person name="Belova S.E."/>
            <person name="Korzhenkov A."/>
            <person name="Toshchakov S.V."/>
            <person name="Dedysh S.N."/>
        </authorList>
    </citation>
    <scope>NUCLEOTIDE SEQUENCE [LARGE SCALE GENOMIC DNA]</scope>
    <source>
        <strain evidence="2 3">Sph1</strain>
    </source>
</reference>
<comment type="caution">
    <text evidence="2">The sequence shown here is derived from an EMBL/GenBank/DDBJ whole genome shotgun (WGS) entry which is preliminary data.</text>
</comment>
<evidence type="ECO:0000313" key="2">
    <source>
        <dbReference type="EMBL" id="POZ52050.1"/>
    </source>
</evidence>
<proteinExistence type="predicted"/>
<feature type="signal peptide" evidence="1">
    <location>
        <begin position="1"/>
        <end position="23"/>
    </location>
</feature>
<dbReference type="AlphaFoldDB" id="A0A2S5CMK5"/>
<evidence type="ECO:0008006" key="4">
    <source>
        <dbReference type="Google" id="ProtNLM"/>
    </source>
</evidence>
<gene>
    <name evidence="2" type="ORF">AADEFJLK_02271</name>
</gene>
<accession>A0A2S5CMK5</accession>
<dbReference type="RefSeq" id="WP_103974334.1">
    <property type="nucleotide sequence ID" value="NZ_PGFZ01000004.1"/>
</dbReference>
<sequence length="559" mass="58368">MKKLSTSLAIAVSLFAGPHTAQALTPWTNGTPNLTVFISGAVALTNAYTQVVTTTLAASGTVDTFNDVDPVTGSKGSRWTAHYFTGNANLGSGLAGKKILLVRRTAGGSGYGVIPLNSNIPLEHLNIVGKPASAWIADGTQAWKQTISATNASTYLIKHISDCGSIAVDPAILLKPGTANYPDQQNELMTGLPEPGWPLTTIQIPTTGTSAFTIVPTGGLAYGVAVTLDLYKVLQAAQKRAGTLSSSVVVGNYNENDMPSLNHNLLASLIAGKIGSWDQIKIVDKTDSNKVKSLLDSSILADAGVTAPYKESTTGNNLTPVALGLRNNGAATSVIAYSVFLNYPATKNAFSPATKTPDSAVDEDASLPIVKEPIIVADTGTLLKDWQNGTNVLGFNNVADGSAYAKRWGIAVNSADRNNTVTVTGTGGDPWRYIRIDGYAPTLENIAAGGYPYWGEGVVLYRTSKSWDANWALKTKLMKTLADNLGSPTIIGAVTTTQPWGKTGAFATTADPRGFTASIPFASSSPVVPFSHKNNGTVHTELVPVADANAAGGLAVQMK</sequence>
<dbReference type="Proteomes" id="UP000237423">
    <property type="component" value="Unassembled WGS sequence"/>
</dbReference>
<feature type="chain" id="PRO_5015583920" description="PBP domain-containing protein" evidence="1">
    <location>
        <begin position="24"/>
        <end position="559"/>
    </location>
</feature>
<organism evidence="2 3">
    <name type="scientific">Methylovulum psychrotolerans</name>
    <dbReference type="NCBI Taxonomy" id="1704499"/>
    <lineage>
        <taxon>Bacteria</taxon>
        <taxon>Pseudomonadati</taxon>
        <taxon>Pseudomonadota</taxon>
        <taxon>Gammaproteobacteria</taxon>
        <taxon>Methylococcales</taxon>
        <taxon>Methylococcaceae</taxon>
        <taxon>Methylovulum</taxon>
    </lineage>
</organism>